<keyword evidence="2 4" id="KW-0238">DNA-binding</keyword>
<keyword evidence="1" id="KW-0805">Transcription regulation</keyword>
<protein>
    <submittedName>
        <fullName evidence="6">TetR/AcrR family transcriptional regulator</fullName>
    </submittedName>
</protein>
<reference evidence="6 7" key="1">
    <citation type="submission" date="2020-05" db="EMBL/GenBank/DDBJ databases">
        <title>Erythrobacter mangrovi sp. nov., isolated from rhizosphere soil of mangrove plant (Kandelia candel).</title>
        <authorList>
            <person name="Ye Y.H."/>
        </authorList>
    </citation>
    <scope>NUCLEOTIDE SEQUENCE [LARGE SCALE GENOMIC DNA]</scope>
    <source>
        <strain evidence="6 7">EB310</strain>
    </source>
</reference>
<accession>A0A7D3XID7</accession>
<evidence type="ECO:0000259" key="5">
    <source>
        <dbReference type="PROSITE" id="PS50977"/>
    </source>
</evidence>
<dbReference type="Pfam" id="PF13305">
    <property type="entry name" value="TetR_C_33"/>
    <property type="match status" value="1"/>
</dbReference>
<dbReference type="InterPro" id="IPR050109">
    <property type="entry name" value="HTH-type_TetR-like_transc_reg"/>
</dbReference>
<sequence length="202" mass="21673">MAGRAGYHHGDLATEAVTIALADLAAGSSEPLSLRAIATRAGVAHRALYNHFGDREGFLAAVAAAGYARLAEALQGATDPLVFLRSYARFALENPALYRVMMERGYGQFEGHPDLRAAADKVIALSLAALAPEEGDDETRRRAVMRFWMMAHGGLGLHLSGVLRRRSDEEFIAELLQIAGLVDADTPPPQSLWTSPPPGDKP</sequence>
<gene>
    <name evidence="6" type="ORF">HQR01_10390</name>
</gene>
<feature type="DNA-binding region" description="H-T-H motif" evidence="4">
    <location>
        <begin position="33"/>
        <end position="52"/>
    </location>
</feature>
<dbReference type="InterPro" id="IPR009057">
    <property type="entry name" value="Homeodomain-like_sf"/>
</dbReference>
<dbReference type="SUPFAM" id="SSF46689">
    <property type="entry name" value="Homeodomain-like"/>
    <property type="match status" value="1"/>
</dbReference>
<dbReference type="PANTHER" id="PTHR30055">
    <property type="entry name" value="HTH-TYPE TRANSCRIPTIONAL REGULATOR RUTR"/>
    <property type="match status" value="1"/>
</dbReference>
<dbReference type="RefSeq" id="WP_173214806.1">
    <property type="nucleotide sequence ID" value="NZ_CP053921.1"/>
</dbReference>
<evidence type="ECO:0000256" key="2">
    <source>
        <dbReference type="ARBA" id="ARBA00023125"/>
    </source>
</evidence>
<dbReference type="InterPro" id="IPR001647">
    <property type="entry name" value="HTH_TetR"/>
</dbReference>
<dbReference type="PANTHER" id="PTHR30055:SF220">
    <property type="entry name" value="TETR-FAMILY REGULATORY PROTEIN"/>
    <property type="match status" value="1"/>
</dbReference>
<dbReference type="SUPFAM" id="SSF48498">
    <property type="entry name" value="Tetracyclin repressor-like, C-terminal domain"/>
    <property type="match status" value="1"/>
</dbReference>
<evidence type="ECO:0000313" key="7">
    <source>
        <dbReference type="Proteomes" id="UP000504693"/>
    </source>
</evidence>
<proteinExistence type="predicted"/>
<dbReference type="Proteomes" id="UP000504693">
    <property type="component" value="Chromosome"/>
</dbReference>
<keyword evidence="7" id="KW-1185">Reference proteome</keyword>
<dbReference type="EMBL" id="CP053921">
    <property type="protein sequence ID" value="QKG71738.1"/>
    <property type="molecule type" value="Genomic_DNA"/>
</dbReference>
<dbReference type="InterPro" id="IPR025996">
    <property type="entry name" value="MT1864/Rv1816-like_C"/>
</dbReference>
<evidence type="ECO:0000313" key="6">
    <source>
        <dbReference type="EMBL" id="QKG71738.1"/>
    </source>
</evidence>
<dbReference type="PROSITE" id="PS50977">
    <property type="entry name" value="HTH_TETR_2"/>
    <property type="match status" value="1"/>
</dbReference>
<name>A0A7D3XID7_9SPHN</name>
<evidence type="ECO:0000256" key="3">
    <source>
        <dbReference type="ARBA" id="ARBA00023163"/>
    </source>
</evidence>
<evidence type="ECO:0000256" key="4">
    <source>
        <dbReference type="PROSITE-ProRule" id="PRU00335"/>
    </source>
</evidence>
<feature type="domain" description="HTH tetR-type" evidence="5">
    <location>
        <begin position="10"/>
        <end position="70"/>
    </location>
</feature>
<keyword evidence="3" id="KW-0804">Transcription</keyword>
<organism evidence="6 7">
    <name type="scientific">Erythrobacter mangrovi</name>
    <dbReference type="NCBI Taxonomy" id="2739433"/>
    <lineage>
        <taxon>Bacteria</taxon>
        <taxon>Pseudomonadati</taxon>
        <taxon>Pseudomonadota</taxon>
        <taxon>Alphaproteobacteria</taxon>
        <taxon>Sphingomonadales</taxon>
        <taxon>Erythrobacteraceae</taxon>
        <taxon>Erythrobacter/Porphyrobacter group</taxon>
        <taxon>Erythrobacter</taxon>
    </lineage>
</organism>
<dbReference type="Pfam" id="PF00440">
    <property type="entry name" value="TetR_N"/>
    <property type="match status" value="1"/>
</dbReference>
<evidence type="ECO:0000256" key="1">
    <source>
        <dbReference type="ARBA" id="ARBA00023015"/>
    </source>
</evidence>
<dbReference type="GO" id="GO:0003700">
    <property type="term" value="F:DNA-binding transcription factor activity"/>
    <property type="evidence" value="ECO:0007669"/>
    <property type="project" value="TreeGrafter"/>
</dbReference>
<dbReference type="GO" id="GO:0000976">
    <property type="term" value="F:transcription cis-regulatory region binding"/>
    <property type="evidence" value="ECO:0007669"/>
    <property type="project" value="TreeGrafter"/>
</dbReference>
<dbReference type="KEGG" id="emv:HQR01_10390"/>
<dbReference type="AlphaFoldDB" id="A0A7D3XID7"/>
<dbReference type="InterPro" id="IPR036271">
    <property type="entry name" value="Tet_transcr_reg_TetR-rel_C_sf"/>
</dbReference>
<dbReference type="Gene3D" id="1.10.357.10">
    <property type="entry name" value="Tetracycline Repressor, domain 2"/>
    <property type="match status" value="1"/>
</dbReference>